<reference evidence="4 5" key="1">
    <citation type="journal article" date="2019" name="New Phytol.">
        <title>Comparative genomics reveals unique wood-decay strategies and fruiting body development in the Schizophyllaceae.</title>
        <authorList>
            <person name="Almasi E."/>
            <person name="Sahu N."/>
            <person name="Krizsan K."/>
            <person name="Balint B."/>
            <person name="Kovacs G.M."/>
            <person name="Kiss B."/>
            <person name="Cseklye J."/>
            <person name="Drula E."/>
            <person name="Henrissat B."/>
            <person name="Nagy I."/>
            <person name="Chovatia M."/>
            <person name="Adam C."/>
            <person name="LaButti K."/>
            <person name="Lipzen A."/>
            <person name="Riley R."/>
            <person name="Grigoriev I.V."/>
            <person name="Nagy L.G."/>
        </authorList>
    </citation>
    <scope>NUCLEOTIDE SEQUENCE [LARGE SCALE GENOMIC DNA]</scope>
    <source>
        <strain evidence="4 5">NL-1724</strain>
    </source>
</reference>
<keyword evidence="5" id="KW-1185">Reference proteome</keyword>
<evidence type="ECO:0000256" key="2">
    <source>
        <dbReference type="RuleBase" id="RU361163"/>
    </source>
</evidence>
<evidence type="ECO:0000256" key="1">
    <source>
        <dbReference type="ARBA" id="ARBA00005519"/>
    </source>
</evidence>
<dbReference type="SUPFAM" id="SSF49899">
    <property type="entry name" value="Concanavalin A-like lectins/glucanases"/>
    <property type="match status" value="1"/>
</dbReference>
<dbReference type="EMBL" id="VDMD01000023">
    <property type="protein sequence ID" value="TRM60180.1"/>
    <property type="molecule type" value="Genomic_DNA"/>
</dbReference>
<keyword evidence="2" id="KW-0119">Carbohydrate metabolism</keyword>
<keyword evidence="2" id="KW-0624">Polysaccharide degradation</keyword>
<gene>
    <name evidence="4" type="ORF">BD626DRAFT_461503</name>
</gene>
<dbReference type="GO" id="GO:0000272">
    <property type="term" value="P:polysaccharide catabolic process"/>
    <property type="evidence" value="ECO:0007669"/>
    <property type="project" value="UniProtKB-KW"/>
</dbReference>
<dbReference type="STRING" id="97359.A0A550C5W9"/>
<keyword evidence="3" id="KW-0732">Signal</keyword>
<evidence type="ECO:0000313" key="5">
    <source>
        <dbReference type="Proteomes" id="UP000320762"/>
    </source>
</evidence>
<dbReference type="GO" id="GO:0008810">
    <property type="term" value="F:cellulase activity"/>
    <property type="evidence" value="ECO:0007669"/>
    <property type="project" value="InterPro"/>
</dbReference>
<dbReference type="Gene3D" id="2.60.120.180">
    <property type="match status" value="1"/>
</dbReference>
<protein>
    <submittedName>
        <fullName evidence="4">Concanavalin A-like lectin/glucanase domain-containing protein</fullName>
    </submittedName>
</protein>
<evidence type="ECO:0000256" key="3">
    <source>
        <dbReference type="SAM" id="SignalP"/>
    </source>
</evidence>
<feature type="chain" id="PRO_5021769699" evidence="3">
    <location>
        <begin position="21"/>
        <end position="260"/>
    </location>
</feature>
<dbReference type="InterPro" id="IPR013319">
    <property type="entry name" value="GH11/12"/>
</dbReference>
<dbReference type="Proteomes" id="UP000320762">
    <property type="component" value="Unassembled WGS sequence"/>
</dbReference>
<dbReference type="InterPro" id="IPR013320">
    <property type="entry name" value="ConA-like_dom_sf"/>
</dbReference>
<name>A0A550C5W9_9AGAR</name>
<keyword evidence="2" id="KW-0378">Hydrolase</keyword>
<accession>A0A550C5W9</accession>
<dbReference type="OrthoDB" id="95118at2759"/>
<keyword evidence="4" id="KW-0430">Lectin</keyword>
<sequence length="260" mass="27712">MSTWIKLTSVLAAAALLVNANPVVSEKRQDTAEHCGQWDVVTYNQYSLLLDQWGKDNAESGQTCASITSASGDSIAWTTTFTWTGTSDTGVKAYPNLQLDDVSGQIGSISSMPTSWSWSLTDASSDIVANIAYDIFTSSTAGGSNEFEIMIWMANYNAGPISYTYNAEGNPTPVAESVSIAGSTWDVYHGSNGSNEVYSFLTSDGSEVTSFDGDAYDFFSYLISDQGFSTSQYLTTFQAGTEQTLGSGTLVTSSYSASIA</sequence>
<dbReference type="AlphaFoldDB" id="A0A550C5W9"/>
<dbReference type="PANTHER" id="PTHR34002">
    <property type="entry name" value="BLR1656 PROTEIN"/>
    <property type="match status" value="1"/>
</dbReference>
<dbReference type="InterPro" id="IPR002594">
    <property type="entry name" value="GH12"/>
</dbReference>
<proteinExistence type="inferred from homology"/>
<dbReference type="PANTHER" id="PTHR34002:SF9">
    <property type="entry name" value="XYLOGLUCAN-SPECIFIC ENDO-BETA-1,4-GLUCANASE A"/>
    <property type="match status" value="1"/>
</dbReference>
<comment type="caution">
    <text evidence="4">The sequence shown here is derived from an EMBL/GenBank/DDBJ whole genome shotgun (WGS) entry which is preliminary data.</text>
</comment>
<evidence type="ECO:0000313" key="4">
    <source>
        <dbReference type="EMBL" id="TRM60180.1"/>
    </source>
</evidence>
<keyword evidence="2" id="KW-0326">Glycosidase</keyword>
<dbReference type="Pfam" id="PF01670">
    <property type="entry name" value="Glyco_hydro_12"/>
    <property type="match status" value="1"/>
</dbReference>
<organism evidence="4 5">
    <name type="scientific">Schizophyllum amplum</name>
    <dbReference type="NCBI Taxonomy" id="97359"/>
    <lineage>
        <taxon>Eukaryota</taxon>
        <taxon>Fungi</taxon>
        <taxon>Dikarya</taxon>
        <taxon>Basidiomycota</taxon>
        <taxon>Agaricomycotina</taxon>
        <taxon>Agaricomycetes</taxon>
        <taxon>Agaricomycetidae</taxon>
        <taxon>Agaricales</taxon>
        <taxon>Schizophyllaceae</taxon>
        <taxon>Schizophyllum</taxon>
    </lineage>
</organism>
<comment type="similarity">
    <text evidence="1 2">Belongs to the glycosyl hydrolase 12 (cellulase H) family.</text>
</comment>
<dbReference type="GO" id="GO:0030246">
    <property type="term" value="F:carbohydrate binding"/>
    <property type="evidence" value="ECO:0007669"/>
    <property type="project" value="UniProtKB-KW"/>
</dbReference>
<feature type="signal peptide" evidence="3">
    <location>
        <begin position="1"/>
        <end position="20"/>
    </location>
</feature>